<comment type="subcellular location">
    <subcellularLocation>
        <location evidence="1">Membrane</location>
        <topology evidence="1">Multi-pass membrane protein</topology>
    </subcellularLocation>
</comment>
<dbReference type="Proteomes" id="UP000190774">
    <property type="component" value="Unassembled WGS sequence"/>
</dbReference>
<evidence type="ECO:0000256" key="6">
    <source>
        <dbReference type="SAM" id="Phobius"/>
    </source>
</evidence>
<dbReference type="SUPFAM" id="SSF161070">
    <property type="entry name" value="SNF-like"/>
    <property type="match status" value="1"/>
</dbReference>
<feature type="transmembrane region" description="Helical" evidence="6">
    <location>
        <begin position="503"/>
        <end position="521"/>
    </location>
</feature>
<feature type="transmembrane region" description="Helical" evidence="6">
    <location>
        <begin position="426"/>
        <end position="445"/>
    </location>
</feature>
<keyword evidence="3 6" id="KW-0812">Transmembrane</keyword>
<dbReference type="PANTHER" id="PTHR42948">
    <property type="entry name" value="TRANSPORTER"/>
    <property type="match status" value="1"/>
</dbReference>
<dbReference type="PRINTS" id="PR00176">
    <property type="entry name" value="NANEUSMPORT"/>
</dbReference>
<dbReference type="GO" id="GO:0016020">
    <property type="term" value="C:membrane"/>
    <property type="evidence" value="ECO:0007669"/>
    <property type="project" value="UniProtKB-SubCell"/>
</dbReference>
<feature type="transmembrane region" description="Helical" evidence="6">
    <location>
        <begin position="340"/>
        <end position="365"/>
    </location>
</feature>
<dbReference type="STRING" id="48467.SAMN02745166_02648"/>
<gene>
    <name evidence="7" type="ORF">SAMN02745166_02648</name>
</gene>
<reference evidence="8" key="1">
    <citation type="submission" date="2017-02" db="EMBL/GenBank/DDBJ databases">
        <authorList>
            <person name="Varghese N."/>
            <person name="Submissions S."/>
        </authorList>
    </citation>
    <scope>NUCLEOTIDE SEQUENCE [LARGE SCALE GENOMIC DNA]</scope>
    <source>
        <strain evidence="8">ATCC 700200</strain>
    </source>
</reference>
<evidence type="ECO:0000256" key="3">
    <source>
        <dbReference type="ARBA" id="ARBA00022692"/>
    </source>
</evidence>
<accession>A0A1T4Y8C2</accession>
<protein>
    <submittedName>
        <fullName evidence="7">Na+-dependent transporter, SNF family</fullName>
    </submittedName>
</protein>
<feature type="transmembrane region" description="Helical" evidence="6">
    <location>
        <begin position="171"/>
        <end position="190"/>
    </location>
</feature>
<dbReference type="InterPro" id="IPR037272">
    <property type="entry name" value="SNS_sf"/>
</dbReference>
<evidence type="ECO:0000313" key="8">
    <source>
        <dbReference type="Proteomes" id="UP000190774"/>
    </source>
</evidence>
<dbReference type="InterPro" id="IPR000175">
    <property type="entry name" value="Na/ntran_symport"/>
</dbReference>
<feature type="transmembrane region" description="Helical" evidence="6">
    <location>
        <begin position="295"/>
        <end position="320"/>
    </location>
</feature>
<dbReference type="AlphaFoldDB" id="A0A1T4Y8C2"/>
<keyword evidence="2" id="KW-0813">Transport</keyword>
<feature type="transmembrane region" description="Helical" evidence="6">
    <location>
        <begin position="385"/>
        <end position="406"/>
    </location>
</feature>
<evidence type="ECO:0000313" key="7">
    <source>
        <dbReference type="EMBL" id="SKA97940.1"/>
    </source>
</evidence>
<organism evidence="7 8">
    <name type="scientific">Prosthecobacter debontii</name>
    <dbReference type="NCBI Taxonomy" id="48467"/>
    <lineage>
        <taxon>Bacteria</taxon>
        <taxon>Pseudomonadati</taxon>
        <taxon>Verrucomicrobiota</taxon>
        <taxon>Verrucomicrobiia</taxon>
        <taxon>Verrucomicrobiales</taxon>
        <taxon>Verrucomicrobiaceae</taxon>
        <taxon>Prosthecobacter</taxon>
    </lineage>
</organism>
<feature type="transmembrane region" description="Helical" evidence="6">
    <location>
        <begin position="549"/>
        <end position="569"/>
    </location>
</feature>
<evidence type="ECO:0000256" key="4">
    <source>
        <dbReference type="ARBA" id="ARBA00022989"/>
    </source>
</evidence>
<name>A0A1T4Y8C2_9BACT</name>
<feature type="transmembrane region" description="Helical" evidence="6">
    <location>
        <begin position="100"/>
        <end position="119"/>
    </location>
</feature>
<evidence type="ECO:0000256" key="5">
    <source>
        <dbReference type="ARBA" id="ARBA00023136"/>
    </source>
</evidence>
<dbReference type="EMBL" id="FUYE01000008">
    <property type="protein sequence ID" value="SKA97940.1"/>
    <property type="molecule type" value="Genomic_DNA"/>
</dbReference>
<feature type="transmembrane region" description="Helical" evidence="6">
    <location>
        <begin position="202"/>
        <end position="220"/>
    </location>
</feature>
<dbReference type="PROSITE" id="PS50267">
    <property type="entry name" value="NA_NEUROTRAN_SYMP_3"/>
    <property type="match status" value="1"/>
</dbReference>
<keyword evidence="4 6" id="KW-1133">Transmembrane helix</keyword>
<keyword evidence="5 6" id="KW-0472">Membrane</keyword>
<evidence type="ECO:0000256" key="1">
    <source>
        <dbReference type="ARBA" id="ARBA00004141"/>
    </source>
</evidence>
<sequence length="583" mass="63072">MELSTLPPMSQQKEAWGSRLGVIMAVAGSAVGLGNFLRFPGQAAQYGGGAFMLAYAISFLIIGLPIGWAEWAMGRYAGQRGFNSAAGVFHCLVKPSWSKYLGVLGAIIPVVIFMYYVMIEAWTLGYTVRFIRAIFDPSLRFHNVEASGSFFESFVGLGADGSAFTFSWDTLLPWLLIVFALNLWLIFRGISKGIEKACQIGMPVLIVLAVIVLVRVLTLGTPDAAKAENNVQNGLGYMWNPSKVKVIESVDGKDAVIKEYVGPQAKEQATQDIQGKVGQTVIELTPWQQLQNPDVWLAAASQIFFSLSVGFGVILVYASYMQRRQDVVLSGLTASSTNELCEVGLGGLITLPAGVAYLGVMGVAGKGTFGLGFNVLPLVFSEMPLGSLFGAFFFLVLFLAAVTSSLSMLQPGIALLEEALAIKRRASVTILALVTAFGTGFTAYFTKDLKALDTLDFWVGTFLIFVLATIQIILFGWVFGMKKGWEEMHDGAAIRIPTFFRPIFKYVCPAFLLTIFSMWVAKNIFGIDFSKGSSGVSGYVKALFIEPDLISWLSVVLIAGVGIAMALLISISPAYKSKPSDLS</sequence>
<feature type="transmembrane region" description="Helical" evidence="6">
    <location>
        <begin position="457"/>
        <end position="479"/>
    </location>
</feature>
<proteinExistence type="predicted"/>
<evidence type="ECO:0000256" key="2">
    <source>
        <dbReference type="ARBA" id="ARBA00022448"/>
    </source>
</evidence>
<dbReference type="Pfam" id="PF00209">
    <property type="entry name" value="SNF"/>
    <property type="match status" value="2"/>
</dbReference>
<feature type="transmembrane region" description="Helical" evidence="6">
    <location>
        <begin position="20"/>
        <end position="37"/>
    </location>
</feature>
<dbReference type="PANTHER" id="PTHR42948:SF1">
    <property type="entry name" value="TRANSPORTER"/>
    <property type="match status" value="1"/>
</dbReference>
<keyword evidence="8" id="KW-1185">Reference proteome</keyword>
<feature type="transmembrane region" description="Helical" evidence="6">
    <location>
        <begin position="49"/>
        <end position="71"/>
    </location>
</feature>